<accession>A0A411YE53</accession>
<organism evidence="13 14">
    <name type="scientific">Egibacter rhizosphaerae</name>
    <dbReference type="NCBI Taxonomy" id="1670831"/>
    <lineage>
        <taxon>Bacteria</taxon>
        <taxon>Bacillati</taxon>
        <taxon>Actinomycetota</taxon>
        <taxon>Nitriliruptoria</taxon>
        <taxon>Egibacterales</taxon>
        <taxon>Egibacteraceae</taxon>
        <taxon>Egibacter</taxon>
    </lineage>
</organism>
<evidence type="ECO:0000313" key="13">
    <source>
        <dbReference type="EMBL" id="QBI19499.1"/>
    </source>
</evidence>
<dbReference type="AlphaFoldDB" id="A0A411YE53"/>
<keyword evidence="14" id="KW-1185">Reference proteome</keyword>
<dbReference type="InterPro" id="IPR001851">
    <property type="entry name" value="ABC_transp_permease"/>
</dbReference>
<gene>
    <name evidence="13" type="ORF">ER308_07995</name>
</gene>
<feature type="transmembrane region" description="Helical" evidence="12">
    <location>
        <begin position="39"/>
        <end position="63"/>
    </location>
</feature>
<protein>
    <recommendedName>
        <fullName evidence="10">Xylose transport system permease protein XylH</fullName>
    </recommendedName>
</protein>
<dbReference type="GO" id="GO:0005886">
    <property type="term" value="C:plasma membrane"/>
    <property type="evidence" value="ECO:0007669"/>
    <property type="project" value="UniProtKB-SubCell"/>
</dbReference>
<dbReference type="PANTHER" id="PTHR32196">
    <property type="entry name" value="ABC TRANSPORTER PERMEASE PROTEIN YPHD-RELATED-RELATED"/>
    <property type="match status" value="1"/>
</dbReference>
<evidence type="ECO:0000256" key="5">
    <source>
        <dbReference type="ARBA" id="ARBA00022597"/>
    </source>
</evidence>
<sequence length="354" mass="36668">MAATKAPSEQRSTEAASGAPDERVREVSLFTRLFRRPEFGAIVGTVVVWTIFAVWAGGGFLTLGGAANYLLVAAYLGIVATFVTLLMIGGEFDLSVGSMIGASGMIVALLTAFYGLPLSVAVLVAFGFAVAWGSLNAYIVRKTGLPSFIVTLAGLFALRGLTIAVSRLLTGRTQVGGVSDATEGSPLVALLAGEVGGFDAPILWWIVLVAVATYILLRTRLGNWIFASGGHGTAARNAGVPIYRVKWLLFIGTACAATLVGVLQVVALGSADSLRGELVELEAIAAAVIGGALLTGGFGSAVGAAFGALTLGIVRQGIFFAGIDSDWFRVFLGVLLLAAVVANNWLRRKAMEAR</sequence>
<keyword evidence="6 12" id="KW-0812">Transmembrane</keyword>
<evidence type="ECO:0000256" key="7">
    <source>
        <dbReference type="ARBA" id="ARBA00022989"/>
    </source>
</evidence>
<reference evidence="13 14" key="1">
    <citation type="submission" date="2019-01" db="EMBL/GenBank/DDBJ databases">
        <title>Egibacter rhizosphaerae EGI 80759T.</title>
        <authorList>
            <person name="Chen D.-D."/>
            <person name="Tian Y."/>
            <person name="Jiao J.-Y."/>
            <person name="Zhang X.-T."/>
            <person name="Zhang Y.-G."/>
            <person name="Zhang Y."/>
            <person name="Xiao M."/>
            <person name="Shu W.-S."/>
            <person name="Li W.-J."/>
        </authorList>
    </citation>
    <scope>NUCLEOTIDE SEQUENCE [LARGE SCALE GENOMIC DNA]</scope>
    <source>
        <strain evidence="13 14">EGI 80759</strain>
    </source>
</reference>
<feature type="transmembrane region" description="Helical" evidence="12">
    <location>
        <begin position="326"/>
        <end position="346"/>
    </location>
</feature>
<evidence type="ECO:0000256" key="9">
    <source>
        <dbReference type="ARBA" id="ARBA00035611"/>
    </source>
</evidence>
<evidence type="ECO:0000313" key="14">
    <source>
        <dbReference type="Proteomes" id="UP000291469"/>
    </source>
</evidence>
<feature type="region of interest" description="Disordered" evidence="11">
    <location>
        <begin position="1"/>
        <end position="20"/>
    </location>
</feature>
<dbReference type="Pfam" id="PF02653">
    <property type="entry name" value="BPD_transp_2"/>
    <property type="match status" value="1"/>
</dbReference>
<evidence type="ECO:0000256" key="3">
    <source>
        <dbReference type="ARBA" id="ARBA00022475"/>
    </source>
</evidence>
<dbReference type="CDD" id="cd06579">
    <property type="entry name" value="TM_PBP1_transp_AraH_like"/>
    <property type="match status" value="1"/>
</dbReference>
<dbReference type="RefSeq" id="WP_131154496.1">
    <property type="nucleotide sequence ID" value="NZ_CP036402.1"/>
</dbReference>
<evidence type="ECO:0000256" key="4">
    <source>
        <dbReference type="ARBA" id="ARBA00022519"/>
    </source>
</evidence>
<comment type="function">
    <text evidence="9">Part of the binding-protein-dependent transport system for D-xylose. Probably responsible for the translocation of the substrate across the membrane.</text>
</comment>
<feature type="transmembrane region" description="Helical" evidence="12">
    <location>
        <begin position="69"/>
        <end position="89"/>
    </location>
</feature>
<feature type="transmembrane region" description="Helical" evidence="12">
    <location>
        <begin position="147"/>
        <end position="169"/>
    </location>
</feature>
<proteinExistence type="predicted"/>
<evidence type="ECO:0000256" key="6">
    <source>
        <dbReference type="ARBA" id="ARBA00022692"/>
    </source>
</evidence>
<keyword evidence="5" id="KW-0762">Sugar transport</keyword>
<evidence type="ECO:0000256" key="2">
    <source>
        <dbReference type="ARBA" id="ARBA00022448"/>
    </source>
</evidence>
<feature type="transmembrane region" description="Helical" evidence="12">
    <location>
        <begin position="283"/>
        <end position="314"/>
    </location>
</feature>
<keyword evidence="8 12" id="KW-0472">Membrane</keyword>
<evidence type="ECO:0000256" key="12">
    <source>
        <dbReference type="SAM" id="Phobius"/>
    </source>
</evidence>
<dbReference type="GO" id="GO:0022857">
    <property type="term" value="F:transmembrane transporter activity"/>
    <property type="evidence" value="ECO:0007669"/>
    <property type="project" value="InterPro"/>
</dbReference>
<evidence type="ECO:0000256" key="10">
    <source>
        <dbReference type="ARBA" id="ARBA00035686"/>
    </source>
</evidence>
<dbReference type="KEGG" id="erz:ER308_07995"/>
<evidence type="ECO:0000256" key="1">
    <source>
        <dbReference type="ARBA" id="ARBA00004651"/>
    </source>
</evidence>
<dbReference type="OrthoDB" id="6844941at2"/>
<keyword evidence="3" id="KW-1003">Cell membrane</keyword>
<feature type="transmembrane region" description="Helical" evidence="12">
    <location>
        <begin position="120"/>
        <end position="140"/>
    </location>
</feature>
<feature type="transmembrane region" description="Helical" evidence="12">
    <location>
        <begin position="202"/>
        <end position="226"/>
    </location>
</feature>
<keyword evidence="4" id="KW-0997">Cell inner membrane</keyword>
<comment type="subcellular location">
    <subcellularLocation>
        <location evidence="1">Cell membrane</location>
        <topology evidence="1">Multi-pass membrane protein</topology>
    </subcellularLocation>
</comment>
<dbReference type="EMBL" id="CP036402">
    <property type="protein sequence ID" value="QBI19499.1"/>
    <property type="molecule type" value="Genomic_DNA"/>
</dbReference>
<name>A0A411YE53_9ACTN</name>
<dbReference type="Proteomes" id="UP000291469">
    <property type="component" value="Chromosome"/>
</dbReference>
<keyword evidence="7 12" id="KW-1133">Transmembrane helix</keyword>
<evidence type="ECO:0000256" key="11">
    <source>
        <dbReference type="SAM" id="MobiDB-lite"/>
    </source>
</evidence>
<evidence type="ECO:0000256" key="8">
    <source>
        <dbReference type="ARBA" id="ARBA00023136"/>
    </source>
</evidence>
<feature type="transmembrane region" description="Helical" evidence="12">
    <location>
        <begin position="247"/>
        <end position="271"/>
    </location>
</feature>
<dbReference type="PANTHER" id="PTHR32196:SF32">
    <property type="entry name" value="XYLOSE TRANSPORT SYSTEM PERMEASE PROTEIN XYLH"/>
    <property type="match status" value="1"/>
</dbReference>
<keyword evidence="2" id="KW-0813">Transport</keyword>